<evidence type="ECO:0000313" key="7">
    <source>
        <dbReference type="Proteomes" id="UP000266622"/>
    </source>
</evidence>
<accession>A0A397WQY5</accession>
<reference evidence="6 7" key="1">
    <citation type="journal article" date="2018" name="Syst. Appl. Microbiol.">
        <title>A new symbiotic nanoarchaeote (Candidatus Nanoclepta minutus) and its host (Zestosphaera tikiterensis gen. nov., sp. nov.) from a New Zealand hot spring.</title>
        <authorList>
            <person name="St John E."/>
            <person name="Liu Y."/>
            <person name="Podar M."/>
            <person name="Stott M.B."/>
            <person name="Meneghin J."/>
            <person name="Chen Z."/>
            <person name="Lagutin K."/>
            <person name="Mitchell K."/>
            <person name="Reysenbach A.L."/>
        </authorList>
    </citation>
    <scope>NUCLEOTIDE SEQUENCE [LARGE SCALE GENOMIC DNA]</scope>
    <source>
        <strain evidence="6">NZ3</strain>
    </source>
</reference>
<evidence type="ECO:0000256" key="4">
    <source>
        <dbReference type="HAMAP-Rule" id="MF_01366"/>
    </source>
</evidence>
<dbReference type="HAMAP" id="MF_01366">
    <property type="entry name" value="Ribosomal_uL13"/>
    <property type="match status" value="1"/>
</dbReference>
<comment type="caution">
    <text evidence="6">The sequence shown here is derived from an EMBL/GenBank/DDBJ whole genome shotgun (WGS) entry which is preliminary data.</text>
</comment>
<dbReference type="AlphaFoldDB" id="A0A397WQY5"/>
<dbReference type="InterPro" id="IPR005822">
    <property type="entry name" value="Ribosomal_uL13"/>
</dbReference>
<comment type="similarity">
    <text evidence="1 4 5">Belongs to the universal ribosomal protein uL13 family.</text>
</comment>
<dbReference type="NCBIfam" id="NF005004">
    <property type="entry name" value="PRK06394.1"/>
    <property type="match status" value="1"/>
</dbReference>
<keyword evidence="3 4" id="KW-0687">Ribonucleoprotein</keyword>
<dbReference type="GO" id="GO:0006412">
    <property type="term" value="P:translation"/>
    <property type="evidence" value="ECO:0007669"/>
    <property type="project" value="UniProtKB-UniRule"/>
</dbReference>
<dbReference type="EMBL" id="MWMI01000002">
    <property type="protein sequence ID" value="RIB35483.1"/>
    <property type="molecule type" value="Genomic_DNA"/>
</dbReference>
<evidence type="ECO:0000256" key="3">
    <source>
        <dbReference type="ARBA" id="ARBA00023274"/>
    </source>
</evidence>
<keyword evidence="2 4" id="KW-0689">Ribosomal protein</keyword>
<dbReference type="PROSITE" id="PS00783">
    <property type="entry name" value="RIBOSOMAL_L13"/>
    <property type="match status" value="1"/>
</dbReference>
<dbReference type="NCBIfam" id="TIGR01077">
    <property type="entry name" value="L13_A_E"/>
    <property type="match status" value="1"/>
</dbReference>
<dbReference type="PANTHER" id="PTHR11545:SF3">
    <property type="entry name" value="LARGE RIBOSOMAL SUBUNIT PROTEIN UL13"/>
    <property type="match status" value="1"/>
</dbReference>
<dbReference type="Proteomes" id="UP000266622">
    <property type="component" value="Unassembled WGS sequence"/>
</dbReference>
<comment type="function">
    <text evidence="4">This protein is one of the early assembly proteins of the 50S ribosomal subunit, although it is not seen to bind rRNA by itself. It is important during the early stages of 50S assembly.</text>
</comment>
<evidence type="ECO:0000256" key="5">
    <source>
        <dbReference type="RuleBase" id="RU003877"/>
    </source>
</evidence>
<organism evidence="6 7">
    <name type="scientific">Candidatus Nanoclepta minutus</name>
    <dbReference type="NCBI Taxonomy" id="1940235"/>
    <lineage>
        <taxon>Archaea</taxon>
        <taxon>Nanobdellota</taxon>
        <taxon>Candidatus Nanoclepta</taxon>
    </lineage>
</organism>
<evidence type="ECO:0000313" key="6">
    <source>
        <dbReference type="EMBL" id="RIB35483.1"/>
    </source>
</evidence>
<dbReference type="InterPro" id="IPR005755">
    <property type="entry name" value="Ribosomal_uL13_euk/arc"/>
</dbReference>
<dbReference type="GO" id="GO:0003735">
    <property type="term" value="F:structural constituent of ribosome"/>
    <property type="evidence" value="ECO:0007669"/>
    <property type="project" value="UniProtKB-UniRule"/>
</dbReference>
<evidence type="ECO:0000256" key="1">
    <source>
        <dbReference type="ARBA" id="ARBA00006227"/>
    </source>
</evidence>
<sequence>MKVKDLPEEVYVNGEGHVLGRLASYVAKILLSGRKVYVVNAEKIVITGKWKNLVEEWRHKVLERGDWYKGPFYPKRPDRIFRRVVRGMLPKNKKGREALRNLKVYIGIPDDLSNKSFMIFEKALITERVKYSRRKIWYTELGEISKQLGAKF</sequence>
<dbReference type="Gene3D" id="3.90.1180.10">
    <property type="entry name" value="Ribosomal protein L13"/>
    <property type="match status" value="1"/>
</dbReference>
<dbReference type="CDD" id="cd00392">
    <property type="entry name" value="Ribosomal_L13"/>
    <property type="match status" value="1"/>
</dbReference>
<dbReference type="GO" id="GO:0003729">
    <property type="term" value="F:mRNA binding"/>
    <property type="evidence" value="ECO:0007669"/>
    <property type="project" value="TreeGrafter"/>
</dbReference>
<gene>
    <name evidence="4" type="primary">rpl13</name>
    <name evidence="6" type="ORF">BXU00_01820</name>
</gene>
<protein>
    <recommendedName>
        <fullName evidence="4">Large ribosomal subunit protein uL13</fullName>
    </recommendedName>
</protein>
<dbReference type="PIRSF" id="PIRSF002181">
    <property type="entry name" value="Ribosomal_L13"/>
    <property type="match status" value="1"/>
</dbReference>
<dbReference type="Pfam" id="PF00572">
    <property type="entry name" value="Ribosomal_L13"/>
    <property type="match status" value="1"/>
</dbReference>
<dbReference type="GO" id="GO:0022625">
    <property type="term" value="C:cytosolic large ribosomal subunit"/>
    <property type="evidence" value="ECO:0007669"/>
    <property type="project" value="UniProtKB-UniRule"/>
</dbReference>
<evidence type="ECO:0000256" key="2">
    <source>
        <dbReference type="ARBA" id="ARBA00022980"/>
    </source>
</evidence>
<dbReference type="PANTHER" id="PTHR11545">
    <property type="entry name" value="RIBOSOMAL PROTEIN L13"/>
    <property type="match status" value="1"/>
</dbReference>
<dbReference type="InterPro" id="IPR005823">
    <property type="entry name" value="Ribosomal_uL13_bac-type"/>
</dbReference>
<dbReference type="InterPro" id="IPR023563">
    <property type="entry name" value="Ribosomal_uL13_CS"/>
</dbReference>
<dbReference type="GO" id="GO:0017148">
    <property type="term" value="P:negative regulation of translation"/>
    <property type="evidence" value="ECO:0007669"/>
    <property type="project" value="TreeGrafter"/>
</dbReference>
<dbReference type="SUPFAM" id="SSF52161">
    <property type="entry name" value="Ribosomal protein L13"/>
    <property type="match status" value="1"/>
</dbReference>
<dbReference type="InterPro" id="IPR036899">
    <property type="entry name" value="Ribosomal_uL13_sf"/>
</dbReference>
<comment type="subunit">
    <text evidence="4">Part of the 50S ribosomal subunit.</text>
</comment>
<proteinExistence type="inferred from homology"/>
<name>A0A397WQY5_9ARCH</name>